<dbReference type="GeneID" id="130498828"/>
<dbReference type="PANTHER" id="PTHR33116">
    <property type="entry name" value="REVERSE TRANSCRIPTASE ZINC-BINDING DOMAIN-CONTAINING PROTEIN-RELATED-RELATED"/>
    <property type="match status" value="1"/>
</dbReference>
<dbReference type="SUPFAM" id="SSF56219">
    <property type="entry name" value="DNase I-like"/>
    <property type="match status" value="1"/>
</dbReference>
<gene>
    <name evidence="3" type="primary">LOC130498828</name>
</gene>
<sequence>MSWQGRRGKGKGAMTIRCRLDRALANEDWHTLFPVSFTEYLGMVGSDHRPVVAFLDDKIQRTKGQFRFDKRWIGQEGLMESITTGWRETGGEDTVDIVTKISNCRHEVAKWRKNNPPYGKDKIADLQKALEEVQTDDNRSQEEILEISKKLQDAYKDEEEYWQQKSRNTWNTAGDRSTKFYHALTKQRRARNRIVGLYDEGGNWITEEQGIEKVAVNYFEDLFTTTSPSEFEVFLGEITPSITHQTNQMLIKLATEEEVRQALFMMHPEKAPGPDGMTALFFQHSWHIIKKDLVEMRLKLCLPTLISETQSAFVAGRLISDNILIAQEMFHGLRTNKACQGKFMAIKTDMSKAYDRVEWDFIQALLNRMGFDSHWTKLMMGCISSVQYQAQKEECQTILRILKEYEAVSGQQINFQKSSIQFGHKIEEASRQELRDILGIQNLGGMGSYLGLPENIGGSKVQVFGFIQERLNSRVNGWIFKFFTKGGKEVIIKSVITALPNHVMSCFRLPKTTTKKLTSAVAQFWWSPGGSTKGMHWKSWDKLVLSKEEGGLGFKELTDFNTAMLGKQLWRLIEKPNTLFSRVFKGRYFRNASPLEPIRSYSSSYGWRSITSARSLVSKGLIKRVGTGSSISVWNDPWIPSTRPRPANKNLHITYPDLTVDSLIDSTSRTWNSQALRTLVDPQDVKIIESIPLSKVHLRDRDGWHFTNNGKYTVKSGYQVERVYPDKERSLPVLGPTVDILKAYCWKVKCPPKMKHFLWQLVSGCIAVKKNLQARGLKGDICCDRCGAPEETINHVFFECPPARQVWALSRIPSSPAIFPYQSLFTNLDYLFWRIDPKVECHQFPWILWYIWKARNLKVFSNLDVDPRDTLKLADTESALWNDAQMENAQVQVRQVDDNNPGPRIGRWCFIDGSWKDKDISSGQGWYSTLEGFDSLMGARNVRASLSPLHSEVEALIWAMECMRNLRQFRADRLARSARMQPSFVVHMDSELPAWIIESR</sequence>
<proteinExistence type="predicted"/>
<evidence type="ECO:0000313" key="2">
    <source>
        <dbReference type="Proteomes" id="UP000504610"/>
    </source>
</evidence>
<reference evidence="2" key="1">
    <citation type="journal article" date="2019" name="Database">
        <title>The radish genome database (RadishGD): an integrated information resource for radish genomics.</title>
        <authorList>
            <person name="Yu H.J."/>
            <person name="Baek S."/>
            <person name="Lee Y.J."/>
            <person name="Cho A."/>
            <person name="Mun J.H."/>
        </authorList>
    </citation>
    <scope>NUCLEOTIDE SEQUENCE [LARGE SCALE GENOMIC DNA]</scope>
    <source>
        <strain evidence="2">cv. WK10039</strain>
    </source>
</reference>
<evidence type="ECO:0000313" key="3">
    <source>
        <dbReference type="RefSeq" id="XP_056848447.1"/>
    </source>
</evidence>
<dbReference type="PANTHER" id="PTHR33116:SF86">
    <property type="entry name" value="REVERSE TRANSCRIPTASE DOMAIN-CONTAINING PROTEIN"/>
    <property type="match status" value="1"/>
</dbReference>
<dbReference type="InterPro" id="IPR036691">
    <property type="entry name" value="Endo/exonu/phosph_ase_sf"/>
</dbReference>
<keyword evidence="2" id="KW-1185">Reference proteome</keyword>
<evidence type="ECO:0000259" key="1">
    <source>
        <dbReference type="Pfam" id="PF13966"/>
    </source>
</evidence>
<dbReference type="InterPro" id="IPR026960">
    <property type="entry name" value="RVT-Znf"/>
</dbReference>
<dbReference type="OrthoDB" id="1304591at2759"/>
<dbReference type="AlphaFoldDB" id="A0A9W3CA21"/>
<reference evidence="3" key="2">
    <citation type="submission" date="2025-08" db="UniProtKB">
        <authorList>
            <consortium name="RefSeq"/>
        </authorList>
    </citation>
    <scope>IDENTIFICATION</scope>
    <source>
        <tissue evidence="3">Leaf</tissue>
    </source>
</reference>
<dbReference type="Proteomes" id="UP000504610">
    <property type="component" value="Chromosome 8"/>
</dbReference>
<dbReference type="RefSeq" id="XP_056848447.1">
    <property type="nucleotide sequence ID" value="XM_056992467.1"/>
</dbReference>
<accession>A0A9W3CA21</accession>
<dbReference type="Pfam" id="PF13966">
    <property type="entry name" value="zf-RVT"/>
    <property type="match status" value="1"/>
</dbReference>
<organism evidence="2 3">
    <name type="scientific">Raphanus sativus</name>
    <name type="common">Radish</name>
    <name type="synonym">Raphanus raphanistrum var. sativus</name>
    <dbReference type="NCBI Taxonomy" id="3726"/>
    <lineage>
        <taxon>Eukaryota</taxon>
        <taxon>Viridiplantae</taxon>
        <taxon>Streptophyta</taxon>
        <taxon>Embryophyta</taxon>
        <taxon>Tracheophyta</taxon>
        <taxon>Spermatophyta</taxon>
        <taxon>Magnoliopsida</taxon>
        <taxon>eudicotyledons</taxon>
        <taxon>Gunneridae</taxon>
        <taxon>Pentapetalae</taxon>
        <taxon>rosids</taxon>
        <taxon>malvids</taxon>
        <taxon>Brassicales</taxon>
        <taxon>Brassicaceae</taxon>
        <taxon>Brassiceae</taxon>
        <taxon>Raphanus</taxon>
    </lineage>
</organism>
<dbReference type="KEGG" id="rsz:130498828"/>
<name>A0A9W3CA21_RAPSA</name>
<protein>
    <submittedName>
        <fullName evidence="3">Uncharacterized protein LOC130498828</fullName>
    </submittedName>
</protein>
<feature type="domain" description="Reverse transcriptase zinc-binding" evidence="1">
    <location>
        <begin position="740"/>
        <end position="807"/>
    </location>
</feature>